<keyword evidence="1 4" id="KW-0808">Transferase</keyword>
<dbReference type="EC" id="2.3.1.-" evidence="4"/>
<dbReference type="PANTHER" id="PTHR43072">
    <property type="entry name" value="N-ACETYLTRANSFERASE"/>
    <property type="match status" value="1"/>
</dbReference>
<dbReference type="KEGG" id="dcp:RN607_00260"/>
<evidence type="ECO:0000313" key="4">
    <source>
        <dbReference type="EMBL" id="WNM27468.1"/>
    </source>
</evidence>
<feature type="domain" description="N-acetyltransferase" evidence="3">
    <location>
        <begin position="5"/>
        <end position="176"/>
    </location>
</feature>
<gene>
    <name evidence="4" type="ORF">RN607_00260</name>
</gene>
<dbReference type="Gene3D" id="3.40.630.30">
    <property type="match status" value="1"/>
</dbReference>
<dbReference type="EMBL" id="CP134880">
    <property type="protein sequence ID" value="WNM27468.1"/>
    <property type="molecule type" value="Genomic_DNA"/>
</dbReference>
<dbReference type="GO" id="GO:0016747">
    <property type="term" value="F:acyltransferase activity, transferring groups other than amino-acyl groups"/>
    <property type="evidence" value="ECO:0007669"/>
    <property type="project" value="InterPro"/>
</dbReference>
<organism evidence="4">
    <name type="scientific">Demequina capsici</name>
    <dbReference type="NCBI Taxonomy" id="3075620"/>
    <lineage>
        <taxon>Bacteria</taxon>
        <taxon>Bacillati</taxon>
        <taxon>Actinomycetota</taxon>
        <taxon>Actinomycetes</taxon>
        <taxon>Micrococcales</taxon>
        <taxon>Demequinaceae</taxon>
        <taxon>Demequina</taxon>
    </lineage>
</organism>
<dbReference type="Proteomes" id="UP001303408">
    <property type="component" value="Chromosome"/>
</dbReference>
<keyword evidence="2 4" id="KW-0012">Acyltransferase</keyword>
<name>A0AA96FC81_9MICO</name>
<proteinExistence type="predicted"/>
<dbReference type="Pfam" id="PF00583">
    <property type="entry name" value="Acetyltransf_1"/>
    <property type="match status" value="1"/>
</dbReference>
<dbReference type="SUPFAM" id="SSF55729">
    <property type="entry name" value="Acyl-CoA N-acyltransferases (Nat)"/>
    <property type="match status" value="1"/>
</dbReference>
<sequence>MAPTHVIRDATPADGAALAAIYNPYVRDTVITFETDPVDPEQMGARVTKVLSAGLPWLIAEDADEGTILGYAYAGPFQERPAYRFALEPSIYLDLDARGRGVGTSLFGALIERVQDLPASSVHAPAHGLYSRVALPNEASAALHERFGFVQVGTFGESGLKLGRWIDVGVWQLLLEE</sequence>
<evidence type="ECO:0000256" key="1">
    <source>
        <dbReference type="ARBA" id="ARBA00022679"/>
    </source>
</evidence>
<evidence type="ECO:0000259" key="3">
    <source>
        <dbReference type="PROSITE" id="PS51186"/>
    </source>
</evidence>
<reference evidence="4" key="1">
    <citation type="submission" date="2023-09" db="EMBL/GenBank/DDBJ databases">
        <title>Demequina sp. a novel bacteria isolated from Capsicum annuum.</title>
        <authorList>
            <person name="Humaira Z."/>
            <person name="Lee J."/>
            <person name="Cho D."/>
        </authorList>
    </citation>
    <scope>NUCLEOTIDE SEQUENCE</scope>
    <source>
        <strain evidence="4">PMTSA13</strain>
    </source>
</reference>
<dbReference type="PROSITE" id="PS51186">
    <property type="entry name" value="GNAT"/>
    <property type="match status" value="1"/>
</dbReference>
<dbReference type="CDD" id="cd04301">
    <property type="entry name" value="NAT_SF"/>
    <property type="match status" value="1"/>
</dbReference>
<accession>A0AA96FC81</accession>
<dbReference type="AlphaFoldDB" id="A0AA96FC81"/>
<protein>
    <submittedName>
        <fullName evidence="4">GNAT family N-acetyltransferase</fullName>
        <ecNumber evidence="4">2.3.1.-</ecNumber>
    </submittedName>
</protein>
<dbReference type="InterPro" id="IPR000182">
    <property type="entry name" value="GNAT_dom"/>
</dbReference>
<evidence type="ECO:0000256" key="2">
    <source>
        <dbReference type="ARBA" id="ARBA00023315"/>
    </source>
</evidence>
<dbReference type="PANTHER" id="PTHR43072:SF23">
    <property type="entry name" value="UPF0039 PROTEIN C11D3.02C"/>
    <property type="match status" value="1"/>
</dbReference>
<dbReference type="InterPro" id="IPR016181">
    <property type="entry name" value="Acyl_CoA_acyltransferase"/>
</dbReference>
<dbReference type="RefSeq" id="WP_313543500.1">
    <property type="nucleotide sequence ID" value="NZ_CP134880.1"/>
</dbReference>